<protein>
    <submittedName>
        <fullName evidence="1">Uncharacterized protein</fullName>
    </submittedName>
</protein>
<accession>B7K8U7</accession>
<evidence type="ECO:0000313" key="2">
    <source>
        <dbReference type="Proteomes" id="UP000002384"/>
    </source>
</evidence>
<keyword evidence="2" id="KW-1185">Reference proteome</keyword>
<reference evidence="2" key="1">
    <citation type="journal article" date="2011" name="MBio">
        <title>Novel metabolic attributes of the genus Cyanothece, comprising a group of unicellular nitrogen-fixing Cyanobacteria.</title>
        <authorList>
            <person name="Bandyopadhyay A."/>
            <person name="Elvitigala T."/>
            <person name="Welsh E."/>
            <person name="Stockel J."/>
            <person name="Liberton M."/>
            <person name="Min H."/>
            <person name="Sherman L.A."/>
            <person name="Pakrasi H.B."/>
        </authorList>
    </citation>
    <scope>NUCLEOTIDE SEQUENCE [LARGE SCALE GENOMIC DNA]</scope>
    <source>
        <strain evidence="2">PCC 7424</strain>
    </source>
</reference>
<dbReference type="OrthoDB" id="532853at2"/>
<dbReference type="STRING" id="65393.PCC7424_2890"/>
<dbReference type="HOGENOM" id="CLU_2586723_0_0_3"/>
<evidence type="ECO:0000313" key="1">
    <source>
        <dbReference type="EMBL" id="ACK71295.1"/>
    </source>
</evidence>
<proteinExistence type="predicted"/>
<gene>
    <name evidence="1" type="ordered locus">PCC7424_2890</name>
</gene>
<dbReference type="EMBL" id="CP001291">
    <property type="protein sequence ID" value="ACK71295.1"/>
    <property type="molecule type" value="Genomic_DNA"/>
</dbReference>
<organism evidence="1 2">
    <name type="scientific">Gloeothece citriformis (strain PCC 7424)</name>
    <name type="common">Cyanothece sp. (strain PCC 7424)</name>
    <dbReference type="NCBI Taxonomy" id="65393"/>
    <lineage>
        <taxon>Bacteria</taxon>
        <taxon>Bacillati</taxon>
        <taxon>Cyanobacteriota</taxon>
        <taxon>Cyanophyceae</taxon>
        <taxon>Oscillatoriophycideae</taxon>
        <taxon>Chroococcales</taxon>
        <taxon>Aphanothecaceae</taxon>
        <taxon>Gloeothece</taxon>
        <taxon>Gloeothece citriformis</taxon>
    </lineage>
</organism>
<sequence>MSVFLPLSITNLLSPQAWNQITFWLLALEPEDTDVIAQFQQSFNHFVESGQVWALAIGLVLGYLFRSFTSY</sequence>
<dbReference type="KEGG" id="cyc:PCC7424_2890"/>
<dbReference type="eggNOG" id="ENOG5031Y33">
    <property type="taxonomic scope" value="Bacteria"/>
</dbReference>
<dbReference type="Proteomes" id="UP000002384">
    <property type="component" value="Chromosome"/>
</dbReference>
<dbReference type="RefSeq" id="WP_015954895.1">
    <property type="nucleotide sequence ID" value="NC_011729.1"/>
</dbReference>
<name>B7K8U7_GLOC7</name>
<dbReference type="AlphaFoldDB" id="B7K8U7"/>